<dbReference type="EMBL" id="JBHUEA010000049">
    <property type="protein sequence ID" value="MFD1723090.1"/>
    <property type="molecule type" value="Genomic_DNA"/>
</dbReference>
<organism evidence="2 3">
    <name type="scientific">Amnibacterium endophyticum</name>
    <dbReference type="NCBI Taxonomy" id="2109337"/>
    <lineage>
        <taxon>Bacteria</taxon>
        <taxon>Bacillati</taxon>
        <taxon>Actinomycetota</taxon>
        <taxon>Actinomycetes</taxon>
        <taxon>Micrococcales</taxon>
        <taxon>Microbacteriaceae</taxon>
        <taxon>Amnibacterium</taxon>
    </lineage>
</organism>
<keyword evidence="3" id="KW-1185">Reference proteome</keyword>
<reference evidence="3" key="1">
    <citation type="journal article" date="2019" name="Int. J. Syst. Evol. Microbiol.">
        <title>The Global Catalogue of Microorganisms (GCM) 10K type strain sequencing project: providing services to taxonomists for standard genome sequencing and annotation.</title>
        <authorList>
            <consortium name="The Broad Institute Genomics Platform"/>
            <consortium name="The Broad Institute Genome Sequencing Center for Infectious Disease"/>
            <person name="Wu L."/>
            <person name="Ma J."/>
        </authorList>
    </citation>
    <scope>NUCLEOTIDE SEQUENCE [LARGE SCALE GENOMIC DNA]</scope>
    <source>
        <strain evidence="3">CGMCC 1.12471</strain>
    </source>
</reference>
<protein>
    <submittedName>
        <fullName evidence="2">DUF58 domain-containing protein</fullName>
    </submittedName>
</protein>
<name>A0ABW4LI13_9MICO</name>
<dbReference type="Proteomes" id="UP001597347">
    <property type="component" value="Unassembled WGS sequence"/>
</dbReference>
<accession>A0ABW4LI13</accession>
<sequence length="304" mass="33556">MTVARFRGLDLVVRRRLDGLLHGEHAGLRLGAGGDAEELTRYRPGHDVRRIDWNVTARSTEPMVWRTRAEHELDTWVLVDRTASMAFGTVAHEKSETAEWLAGAIGLLTDAPGNRVGIGSLEADGVRWLRPLAGRAAAHRALTADPPAREGVASTSLADAIGALERRYRRPGLRVVVSDLLEPDGAHRRPFPWEQPLKRLARRHDVVVAEVIDPRELELPPVGEVVLTDPETGAQREVSTSDRRVRDAYAAAAREHRAATAEAVRAAGAAHLPLTTHADWTAELARFVIRRRRTPARRPRSAAR</sequence>
<gene>
    <name evidence="2" type="ORF">ACFSBI_16195</name>
</gene>
<feature type="domain" description="DUF58" evidence="1">
    <location>
        <begin position="41"/>
        <end position="258"/>
    </location>
</feature>
<dbReference type="PANTHER" id="PTHR33608">
    <property type="entry name" value="BLL2464 PROTEIN"/>
    <property type="match status" value="1"/>
</dbReference>
<dbReference type="RefSeq" id="WP_377936767.1">
    <property type="nucleotide sequence ID" value="NZ_JBHUEA010000049.1"/>
</dbReference>
<evidence type="ECO:0000313" key="3">
    <source>
        <dbReference type="Proteomes" id="UP001597347"/>
    </source>
</evidence>
<evidence type="ECO:0000313" key="2">
    <source>
        <dbReference type="EMBL" id="MFD1723090.1"/>
    </source>
</evidence>
<dbReference type="Pfam" id="PF01882">
    <property type="entry name" value="DUF58"/>
    <property type="match status" value="1"/>
</dbReference>
<dbReference type="PANTHER" id="PTHR33608:SF6">
    <property type="entry name" value="BLL2464 PROTEIN"/>
    <property type="match status" value="1"/>
</dbReference>
<comment type="caution">
    <text evidence="2">The sequence shown here is derived from an EMBL/GenBank/DDBJ whole genome shotgun (WGS) entry which is preliminary data.</text>
</comment>
<evidence type="ECO:0000259" key="1">
    <source>
        <dbReference type="Pfam" id="PF01882"/>
    </source>
</evidence>
<dbReference type="InterPro" id="IPR002881">
    <property type="entry name" value="DUF58"/>
</dbReference>
<proteinExistence type="predicted"/>